<protein>
    <submittedName>
        <fullName evidence="1">Uncharacterized protein</fullName>
    </submittedName>
</protein>
<evidence type="ECO:0000313" key="1">
    <source>
        <dbReference type="EMBL" id="KAK6737908.1"/>
    </source>
</evidence>
<gene>
    <name evidence="1" type="primary">Necator_chrII.g7964</name>
    <name evidence="1" type="ORF">RB195_020170</name>
</gene>
<organism evidence="1 2">
    <name type="scientific">Necator americanus</name>
    <name type="common">Human hookworm</name>
    <dbReference type="NCBI Taxonomy" id="51031"/>
    <lineage>
        <taxon>Eukaryota</taxon>
        <taxon>Metazoa</taxon>
        <taxon>Ecdysozoa</taxon>
        <taxon>Nematoda</taxon>
        <taxon>Chromadorea</taxon>
        <taxon>Rhabditida</taxon>
        <taxon>Rhabditina</taxon>
        <taxon>Rhabditomorpha</taxon>
        <taxon>Strongyloidea</taxon>
        <taxon>Ancylostomatidae</taxon>
        <taxon>Bunostominae</taxon>
        <taxon>Necator</taxon>
    </lineage>
</organism>
<dbReference type="EMBL" id="JAVFWL010000002">
    <property type="protein sequence ID" value="KAK6737908.1"/>
    <property type="molecule type" value="Genomic_DNA"/>
</dbReference>
<reference evidence="1 2" key="1">
    <citation type="submission" date="2023-08" db="EMBL/GenBank/DDBJ databases">
        <title>A Necator americanus chromosomal reference genome.</title>
        <authorList>
            <person name="Ilik V."/>
            <person name="Petrzelkova K.J."/>
            <person name="Pardy F."/>
            <person name="Fuh T."/>
            <person name="Niatou-Singa F.S."/>
            <person name="Gouil Q."/>
            <person name="Baker L."/>
            <person name="Ritchie M.E."/>
            <person name="Jex A.R."/>
            <person name="Gazzola D."/>
            <person name="Li H."/>
            <person name="Toshio Fujiwara R."/>
            <person name="Zhan B."/>
            <person name="Aroian R.V."/>
            <person name="Pafco B."/>
            <person name="Schwarz E.M."/>
        </authorList>
    </citation>
    <scope>NUCLEOTIDE SEQUENCE [LARGE SCALE GENOMIC DNA]</scope>
    <source>
        <strain evidence="1 2">Aroian</strain>
        <tissue evidence="1">Whole animal</tissue>
    </source>
</reference>
<proteinExistence type="predicted"/>
<sequence>MRIVKTGADPHLFICESPIQLELVGMIAEYLLVSVLLSAVYCIDSNILLDRNIDGDSRESFPGHVALRPDYTFWNMAKMLRKFFDSNAEQQIPVEPTSIRRAYPTIQTAPFLLRDLRSRRMLLNSHLF</sequence>
<name>A0ABR1CHK6_NECAM</name>
<evidence type="ECO:0000313" key="2">
    <source>
        <dbReference type="Proteomes" id="UP001303046"/>
    </source>
</evidence>
<comment type="caution">
    <text evidence="1">The sequence shown here is derived from an EMBL/GenBank/DDBJ whole genome shotgun (WGS) entry which is preliminary data.</text>
</comment>
<accession>A0ABR1CHK6</accession>
<keyword evidence="2" id="KW-1185">Reference proteome</keyword>
<dbReference type="Proteomes" id="UP001303046">
    <property type="component" value="Unassembled WGS sequence"/>
</dbReference>